<gene>
    <name evidence="1" type="ORF">BN741_00271</name>
</gene>
<name>R7H600_9BACT</name>
<comment type="caution">
    <text evidence="1">The sequence shown here is derived from an EMBL/GenBank/DDBJ whole genome shotgun (WGS) entry which is preliminary data.</text>
</comment>
<accession>R7H600</accession>
<organism evidence="1">
    <name type="scientific">Leyella stercorea CAG:629</name>
    <dbReference type="NCBI Taxonomy" id="1263103"/>
    <lineage>
        <taxon>Bacteria</taxon>
        <taxon>Pseudomonadati</taxon>
        <taxon>Bacteroidota</taxon>
        <taxon>Bacteroidia</taxon>
        <taxon>Bacteroidales</taxon>
        <taxon>Prevotellaceae</taxon>
        <taxon>Leyella</taxon>
    </lineage>
</organism>
<protein>
    <submittedName>
        <fullName evidence="1">Uncharacterized protein</fullName>
    </submittedName>
</protein>
<reference evidence="1" key="1">
    <citation type="submission" date="2012-11" db="EMBL/GenBank/DDBJ databases">
        <title>Dependencies among metagenomic species, viruses, plasmids and units of genetic variation.</title>
        <authorList>
            <person name="Nielsen H.B."/>
            <person name="Almeida M."/>
            <person name="Juncker A.S."/>
            <person name="Rasmussen S."/>
            <person name="Li J."/>
            <person name="Sunagawa S."/>
            <person name="Plichta D."/>
            <person name="Gautier L."/>
            <person name="Le Chatelier E."/>
            <person name="Peletier E."/>
            <person name="Bonde I."/>
            <person name="Nielsen T."/>
            <person name="Manichanh C."/>
            <person name="Arumugam M."/>
            <person name="Batto J."/>
            <person name="Santos M.B.Q.D."/>
            <person name="Blom N."/>
            <person name="Borruel N."/>
            <person name="Burgdorf K.S."/>
            <person name="Boumezbeur F."/>
            <person name="Casellas F."/>
            <person name="Dore J."/>
            <person name="Guarner F."/>
            <person name="Hansen T."/>
            <person name="Hildebrand F."/>
            <person name="Kaas R.S."/>
            <person name="Kennedy S."/>
            <person name="Kristiansen K."/>
            <person name="Kultima J.R."/>
            <person name="Leonard P."/>
            <person name="Levenez F."/>
            <person name="Lund O."/>
            <person name="Moumen B."/>
            <person name="Le Paslier D."/>
            <person name="Pons N."/>
            <person name="Pedersen O."/>
            <person name="Prifti E."/>
            <person name="Qin J."/>
            <person name="Raes J."/>
            <person name="Tap J."/>
            <person name="Tims S."/>
            <person name="Ussery D.W."/>
            <person name="Yamada T."/>
            <person name="MetaHit consortium"/>
            <person name="Renault P."/>
            <person name="Sicheritz-Ponten T."/>
            <person name="Bork P."/>
            <person name="Wang J."/>
            <person name="Brunak S."/>
            <person name="Ehrlich S.D."/>
        </authorList>
    </citation>
    <scope>NUCLEOTIDE SEQUENCE [LARGE SCALE GENOMIC DNA]</scope>
</reference>
<evidence type="ECO:0000313" key="1">
    <source>
        <dbReference type="EMBL" id="CDE34726.1"/>
    </source>
</evidence>
<dbReference type="AlphaFoldDB" id="R7H600"/>
<dbReference type="Proteomes" id="UP000018072">
    <property type="component" value="Unassembled WGS sequence"/>
</dbReference>
<dbReference type="EMBL" id="CBIT010000264">
    <property type="protein sequence ID" value="CDE34726.1"/>
    <property type="molecule type" value="Genomic_DNA"/>
</dbReference>
<dbReference type="STRING" id="1263103.BN741_00271"/>
<sequence length="381" mass="43537">MVRSVDTRQSLQQVVPVERASEVQFLQTRSIKTCEKHLVDNEHVHFLKFFEPLDVLFTFQLIAFVMQYKRSCQRSVARRQSHWLCCHSDLFLFMLPYFLRIMKTLLPQAEHLSCLRVCLADNHGSDRVVVLLPAETAEVGYDIVEQRIEIAFILNDLIAVDVRLLHFYASSQFVEDVLNFFLVDGFDRLTHKFASITVSDGLVVIVGMDIVAKHSPRLTLLLEKRRAGEGYLHSVFVSFEQIRQETSLGVISTVRLVDKEYTLQVGAVAVVNLHLRLVFFELLDVDHHDLQLAFIVLCDRPACNVLHQFLTALGIMHDKPTGGKFVGSLFHKVDTVDYEIELCHDVFPRKEIRQATHAVIGKSRFSAALCMPDDTALYPIV</sequence>
<proteinExistence type="predicted"/>